<dbReference type="PRINTS" id="PR00982">
    <property type="entry name" value="TRNASYNTHLYS"/>
</dbReference>
<keyword evidence="1" id="KW-0436">Ligase</keyword>
<evidence type="ECO:0000256" key="1">
    <source>
        <dbReference type="ARBA" id="ARBA00022598"/>
    </source>
</evidence>
<evidence type="ECO:0000256" key="2">
    <source>
        <dbReference type="ARBA" id="ARBA00022741"/>
    </source>
</evidence>
<dbReference type="GO" id="GO:0004824">
    <property type="term" value="F:lysine-tRNA ligase activity"/>
    <property type="evidence" value="ECO:0007669"/>
    <property type="project" value="InterPro"/>
</dbReference>
<dbReference type="Pfam" id="PF01336">
    <property type="entry name" value="tRNA_anti-codon"/>
    <property type="match status" value="1"/>
</dbReference>
<dbReference type="GO" id="GO:0005739">
    <property type="term" value="C:mitochondrion"/>
    <property type="evidence" value="ECO:0007669"/>
    <property type="project" value="TreeGrafter"/>
</dbReference>
<keyword evidence="4" id="KW-0030">Aminoacyl-tRNA synthetase</keyword>
<reference evidence="7" key="1">
    <citation type="submission" date="2023-08" db="EMBL/GenBank/DDBJ databases">
        <title>Black Yeasts Isolated from many extreme environments.</title>
        <authorList>
            <person name="Coleine C."/>
            <person name="Stajich J.E."/>
            <person name="Selbmann L."/>
        </authorList>
    </citation>
    <scope>NUCLEOTIDE SEQUENCE</scope>
    <source>
        <strain evidence="7">CCFEE 5401</strain>
    </source>
</reference>
<name>A0AAN7TG86_9PEZI</name>
<dbReference type="GO" id="GO:0005524">
    <property type="term" value="F:ATP binding"/>
    <property type="evidence" value="ECO:0007669"/>
    <property type="project" value="UniProtKB-KW"/>
</dbReference>
<keyword evidence="2" id="KW-0547">Nucleotide-binding</keyword>
<dbReference type="Pfam" id="PF00152">
    <property type="entry name" value="tRNA-synt_2"/>
    <property type="match status" value="1"/>
</dbReference>
<dbReference type="InterPro" id="IPR006195">
    <property type="entry name" value="aa-tRNA-synth_II"/>
</dbReference>
<evidence type="ECO:0000256" key="5">
    <source>
        <dbReference type="ARBA" id="ARBA00030563"/>
    </source>
</evidence>
<comment type="caution">
    <text evidence="7">The sequence shown here is derived from an EMBL/GenBank/DDBJ whole genome shotgun (WGS) entry which is preliminary data.</text>
</comment>
<evidence type="ECO:0000259" key="6">
    <source>
        <dbReference type="PROSITE" id="PS50862"/>
    </source>
</evidence>
<feature type="domain" description="Aminoacyl-transfer RNA synthetases class-II family profile" evidence="6">
    <location>
        <begin position="219"/>
        <end position="541"/>
    </location>
</feature>
<keyword evidence="3" id="KW-0067">ATP-binding</keyword>
<dbReference type="Gene3D" id="3.30.930.10">
    <property type="entry name" value="Bira Bifunctional Protein, Domain 2"/>
    <property type="match status" value="1"/>
</dbReference>
<dbReference type="SUPFAM" id="SSF50249">
    <property type="entry name" value="Nucleic acid-binding proteins"/>
    <property type="match status" value="1"/>
</dbReference>
<dbReference type="GO" id="GO:0070154">
    <property type="term" value="P:mitochondrial lysyl-tRNA aminoacylation"/>
    <property type="evidence" value="ECO:0007669"/>
    <property type="project" value="TreeGrafter"/>
</dbReference>
<dbReference type="Proteomes" id="UP001310890">
    <property type="component" value="Unassembled WGS sequence"/>
</dbReference>
<evidence type="ECO:0000256" key="3">
    <source>
        <dbReference type="ARBA" id="ARBA00022840"/>
    </source>
</evidence>
<dbReference type="EMBL" id="JAVRRL010000056">
    <property type="protein sequence ID" value="KAK5109929.1"/>
    <property type="molecule type" value="Genomic_DNA"/>
</dbReference>
<dbReference type="SUPFAM" id="SSF55681">
    <property type="entry name" value="Class II aaRS and biotin synthetases"/>
    <property type="match status" value="1"/>
</dbReference>
<dbReference type="InterPro" id="IPR004364">
    <property type="entry name" value="Aa-tRNA-synt_II"/>
</dbReference>
<protein>
    <recommendedName>
        <fullName evidence="5">Lysyl-tRNA synthetase</fullName>
    </recommendedName>
</protein>
<sequence length="556" mass="62932">MTENVIRRLRPYLFHAFKRSHCVRSISCAPRLYKQNETKAVSHDYEKRVSQLQAQKQLSECYPRLPKHFARDVVPLKAFKKQYKRLEKDESAEEKLLTVAGRVRSVRTAGNKLVFMDLEDGSGHLQVVCQYGKLQEGDLARESFNGFSKIARKGDWYTITGWAHRTFRGELSIMASQLPLLVSPSLHQIPDLLDDPETRARSRHVDMLVNRKSILPLLVRHHLEQEMNDFFHHRNFVKVNTPLLTSGAGGAVARPFETVATELEGQQLNLRIAPELWLKRLVVGGMTKVYEIGPAFRNEGVDATHNPEFSTCEFYEAFATLDDLMDQTEELLASIQVKFENLRSETLSGLPTLPVDMQGPYKRLEFIPTLEHHLNRSLPDLNALDAQQQLTSIFAEASLPLPAKPTLPRLLDALAAHMIEPLCHSPTFITHHPACLSPLSKHFTCPSTDQTISARAELFIAGREYANMYEEENSPFEQQRKFLDQLRFRTVDGEGDGKVEVDEGFVEALEWGLPPTGGWGCGIDRLVMLFSGRERIAEVLPFGTLRNVVGLGRGRA</sequence>
<accession>A0AAN7TG86</accession>
<dbReference type="AlphaFoldDB" id="A0AAN7TG86"/>
<dbReference type="InterPro" id="IPR012340">
    <property type="entry name" value="NA-bd_OB-fold"/>
</dbReference>
<organism evidence="7 8">
    <name type="scientific">Meristemomyces frigidus</name>
    <dbReference type="NCBI Taxonomy" id="1508187"/>
    <lineage>
        <taxon>Eukaryota</taxon>
        <taxon>Fungi</taxon>
        <taxon>Dikarya</taxon>
        <taxon>Ascomycota</taxon>
        <taxon>Pezizomycotina</taxon>
        <taxon>Dothideomycetes</taxon>
        <taxon>Dothideomycetidae</taxon>
        <taxon>Mycosphaerellales</taxon>
        <taxon>Teratosphaeriaceae</taxon>
        <taxon>Meristemomyces</taxon>
    </lineage>
</organism>
<dbReference type="FunFam" id="3.30.930.10:FF:000094">
    <property type="entry name" value="Lysine--tRNA ligase, mitochondrial"/>
    <property type="match status" value="1"/>
</dbReference>
<dbReference type="PANTHER" id="PTHR42918:SF5">
    <property type="entry name" value="LYSINE--TRNA LIGASE, MITOCHONDRIAL"/>
    <property type="match status" value="1"/>
</dbReference>
<dbReference type="InterPro" id="IPR045864">
    <property type="entry name" value="aa-tRNA-synth_II/BPL/LPL"/>
</dbReference>
<evidence type="ECO:0000313" key="8">
    <source>
        <dbReference type="Proteomes" id="UP001310890"/>
    </source>
</evidence>
<dbReference type="InterPro" id="IPR018149">
    <property type="entry name" value="Lys-tRNA-synth_II_C"/>
</dbReference>
<dbReference type="PANTHER" id="PTHR42918">
    <property type="entry name" value="LYSYL-TRNA SYNTHETASE"/>
    <property type="match status" value="1"/>
</dbReference>
<dbReference type="PROSITE" id="PS50862">
    <property type="entry name" value="AA_TRNA_LIGASE_II"/>
    <property type="match status" value="1"/>
</dbReference>
<gene>
    <name evidence="7" type="ORF">LTR62_006418</name>
</gene>
<dbReference type="GO" id="GO:0000049">
    <property type="term" value="F:tRNA binding"/>
    <property type="evidence" value="ECO:0007669"/>
    <property type="project" value="TreeGrafter"/>
</dbReference>
<dbReference type="InterPro" id="IPR004365">
    <property type="entry name" value="NA-bd_OB_tRNA"/>
</dbReference>
<dbReference type="InterPro" id="IPR044136">
    <property type="entry name" value="Lys-tRNA-ligase_II_N"/>
</dbReference>
<dbReference type="CDD" id="cd04322">
    <property type="entry name" value="LysRS_N"/>
    <property type="match status" value="1"/>
</dbReference>
<dbReference type="Gene3D" id="2.40.50.140">
    <property type="entry name" value="Nucleic acid-binding proteins"/>
    <property type="match status" value="1"/>
</dbReference>
<evidence type="ECO:0000313" key="7">
    <source>
        <dbReference type="EMBL" id="KAK5109929.1"/>
    </source>
</evidence>
<evidence type="ECO:0000256" key="4">
    <source>
        <dbReference type="ARBA" id="ARBA00023146"/>
    </source>
</evidence>
<proteinExistence type="predicted"/>